<dbReference type="Pfam" id="PF01596">
    <property type="entry name" value="Methyltransf_3"/>
    <property type="match status" value="1"/>
</dbReference>
<gene>
    <name evidence="4" type="primary">trmR</name>
    <name evidence="5" type="ORF">CLIT_23c04160</name>
</gene>
<protein>
    <recommendedName>
        <fullName evidence="4">tRNA 5-hydroxyuridine methyltransferase</fullName>
        <ecNumber evidence="4">2.1.1.-</ecNumber>
    </recommendedName>
    <alternativeName>
        <fullName evidence="4">ho5U methyltransferase</fullName>
    </alternativeName>
</protein>
<evidence type="ECO:0000256" key="2">
    <source>
        <dbReference type="ARBA" id="ARBA00022679"/>
    </source>
</evidence>
<keyword evidence="2 4" id="KW-0808">Transferase</keyword>
<comment type="function">
    <text evidence="4">Catalyzes the methylation of 5-hydroxyuridine (ho5U) to form 5-methoxyuridine (mo5U) at position 34 in tRNAs.</text>
</comment>
<dbReference type="Proteomes" id="UP000027946">
    <property type="component" value="Unassembled WGS sequence"/>
</dbReference>
<keyword evidence="1 4" id="KW-0489">Methyltransferase</keyword>
<dbReference type="GO" id="GO:0000287">
    <property type="term" value="F:magnesium ion binding"/>
    <property type="evidence" value="ECO:0007669"/>
    <property type="project" value="UniProtKB-UniRule"/>
</dbReference>
<feature type="binding site" evidence="4">
    <location>
        <position position="133"/>
    </location>
    <ligand>
        <name>S-adenosyl-L-methionine</name>
        <dbReference type="ChEBI" id="CHEBI:59789"/>
    </ligand>
</feature>
<organism evidence="5 6">
    <name type="scientific">Peptoclostridium litorale DSM 5388</name>
    <dbReference type="NCBI Taxonomy" id="1121324"/>
    <lineage>
        <taxon>Bacteria</taxon>
        <taxon>Bacillati</taxon>
        <taxon>Bacillota</taxon>
        <taxon>Clostridia</taxon>
        <taxon>Peptostreptococcales</taxon>
        <taxon>Peptoclostridiaceae</taxon>
        <taxon>Peptoclostridium</taxon>
    </lineage>
</organism>
<dbReference type="PANTHER" id="PTHR10509:SF14">
    <property type="entry name" value="CAFFEOYL-COA O-METHYLTRANSFERASE 3-RELATED"/>
    <property type="match status" value="1"/>
</dbReference>
<feature type="binding site" evidence="4">
    <location>
        <position position="160"/>
    </location>
    <ligand>
        <name>Mg(2+)</name>
        <dbReference type="ChEBI" id="CHEBI:18420"/>
    </ligand>
</feature>
<feature type="binding site" evidence="4">
    <location>
        <position position="69"/>
    </location>
    <ligand>
        <name>S-adenosyl-L-methionine</name>
        <dbReference type="ChEBI" id="CHEBI:59789"/>
    </ligand>
</feature>
<keyword evidence="4" id="KW-0460">Magnesium</keyword>
<dbReference type="SUPFAM" id="SSF53335">
    <property type="entry name" value="S-adenosyl-L-methionine-dependent methyltransferases"/>
    <property type="match status" value="1"/>
</dbReference>
<dbReference type="eggNOG" id="COG4122">
    <property type="taxonomic scope" value="Bacteria"/>
</dbReference>
<feature type="binding site" evidence="4">
    <location>
        <position position="159"/>
    </location>
    <ligand>
        <name>Mg(2+)</name>
        <dbReference type="ChEBI" id="CHEBI:18420"/>
    </ligand>
</feature>
<dbReference type="EMBL" id="JJMM01000026">
    <property type="protein sequence ID" value="KDR94143.1"/>
    <property type="molecule type" value="Genomic_DNA"/>
</dbReference>
<dbReference type="PROSITE" id="PS51682">
    <property type="entry name" value="SAM_OMT_I"/>
    <property type="match status" value="1"/>
</dbReference>
<reference evidence="5 6" key="1">
    <citation type="submission" date="2014-03" db="EMBL/GenBank/DDBJ databases">
        <title>Genome sequence of Clostridium litorale W6, DSM 5388.</title>
        <authorList>
            <person name="Poehlein A."/>
            <person name="Jagirdar A."/>
            <person name="Khonsari B."/>
            <person name="Chibani C.M."/>
            <person name="Gutierrez Gutierrez D.A."/>
            <person name="Davydova E."/>
            <person name="Alghaithi H.S."/>
            <person name="Nair K.P."/>
            <person name="Dhamotharan K."/>
            <person name="Chandran L."/>
            <person name="G W."/>
            <person name="Daniel R."/>
        </authorList>
    </citation>
    <scope>NUCLEOTIDE SEQUENCE [LARGE SCALE GENOMIC DNA]</scope>
    <source>
        <strain evidence="5 6">W6</strain>
    </source>
</reference>
<feature type="binding site" evidence="4">
    <location>
        <position position="87"/>
    </location>
    <ligand>
        <name>S-adenosyl-L-methionine</name>
        <dbReference type="ChEBI" id="CHEBI:59789"/>
    </ligand>
</feature>
<evidence type="ECO:0000313" key="5">
    <source>
        <dbReference type="EMBL" id="KDR94143.1"/>
    </source>
</evidence>
<comment type="catalytic activity">
    <reaction evidence="4">
        <text>5-hydroxyuridine(34) in tRNA + S-adenosyl-L-methionine = 5-methoxyuridine(34) in tRNA + S-adenosyl-L-homocysteine + H(+)</text>
        <dbReference type="Rhea" id="RHEA:60524"/>
        <dbReference type="Rhea" id="RHEA-COMP:13381"/>
        <dbReference type="Rhea" id="RHEA-COMP:15591"/>
        <dbReference type="ChEBI" id="CHEBI:15378"/>
        <dbReference type="ChEBI" id="CHEBI:57856"/>
        <dbReference type="ChEBI" id="CHEBI:59789"/>
        <dbReference type="ChEBI" id="CHEBI:136877"/>
        <dbReference type="ChEBI" id="CHEBI:143860"/>
    </reaction>
</comment>
<feature type="binding site" evidence="4">
    <location>
        <position position="39"/>
    </location>
    <ligand>
        <name>S-adenosyl-L-methionine</name>
        <dbReference type="ChEBI" id="CHEBI:59789"/>
    </ligand>
</feature>
<sequence length="214" mass="24294">MSNIVSEPVENYIRATIREREPFLQELEEYAHENIVPIIQPEVAQLIRVMLNFQKPRKILEVGTAIGYSSIVFAKSAGGECEITTVERNENIIPIAKENIKKSGFEKNITILEGDACEILKELEGEYDMIFLDAAKGQYKLFFDLVFDKLKKGGLLISDNILYKGMVASDEFAVKRKKTIIKRMRNYLDHICSIDELETSIIPIGDGVALSYKK</sequence>
<dbReference type="RefSeq" id="WP_038268073.1">
    <property type="nucleotide sequence ID" value="NZ_FSRH01000003.1"/>
</dbReference>
<dbReference type="PANTHER" id="PTHR10509">
    <property type="entry name" value="O-METHYLTRANSFERASE-RELATED"/>
    <property type="match status" value="1"/>
</dbReference>
<comment type="caution">
    <text evidence="5">The sequence shown here is derived from an EMBL/GenBank/DDBJ whole genome shotgun (WGS) entry which is preliminary data.</text>
</comment>
<feature type="binding site" evidence="4">
    <location>
        <position position="133"/>
    </location>
    <ligand>
        <name>Mg(2+)</name>
        <dbReference type="ChEBI" id="CHEBI:18420"/>
    </ligand>
</feature>
<dbReference type="GO" id="GO:0008757">
    <property type="term" value="F:S-adenosylmethionine-dependent methyltransferase activity"/>
    <property type="evidence" value="ECO:0007669"/>
    <property type="project" value="TreeGrafter"/>
</dbReference>
<evidence type="ECO:0000256" key="1">
    <source>
        <dbReference type="ARBA" id="ARBA00022603"/>
    </source>
</evidence>
<name>A0A069RBL4_PEPLI</name>
<evidence type="ECO:0000256" key="4">
    <source>
        <dbReference type="HAMAP-Rule" id="MF_02217"/>
    </source>
</evidence>
<dbReference type="HAMAP" id="MF_02217">
    <property type="entry name" value="TrmR_methyltr"/>
    <property type="match status" value="1"/>
</dbReference>
<comment type="similarity">
    <text evidence="4">Belongs to the class I-like SAM-binding methyltransferase superfamily. Cation-dependent O-methyltransferase family.</text>
</comment>
<keyword evidence="4" id="KW-0819">tRNA processing</keyword>
<feature type="binding site" evidence="4">
    <location>
        <begin position="115"/>
        <end position="116"/>
    </location>
    <ligand>
        <name>S-adenosyl-L-methionine</name>
        <dbReference type="ChEBI" id="CHEBI:59789"/>
    </ligand>
</feature>
<evidence type="ECO:0000313" key="6">
    <source>
        <dbReference type="Proteomes" id="UP000027946"/>
    </source>
</evidence>
<dbReference type="EC" id="2.1.1.-" evidence="4"/>
<dbReference type="OrthoDB" id="9799672at2"/>
<keyword evidence="6" id="KW-1185">Reference proteome</keyword>
<dbReference type="CDD" id="cd02440">
    <property type="entry name" value="AdoMet_MTases"/>
    <property type="match status" value="1"/>
</dbReference>
<dbReference type="GO" id="GO:0030488">
    <property type="term" value="P:tRNA methylation"/>
    <property type="evidence" value="ECO:0007669"/>
    <property type="project" value="UniProtKB-UniRule"/>
</dbReference>
<dbReference type="STRING" id="1121324.CLIT_23c04160"/>
<comment type="subunit">
    <text evidence="4">Homodimer.</text>
</comment>
<keyword evidence="4" id="KW-0479">Metal-binding</keyword>
<dbReference type="GO" id="GO:0008171">
    <property type="term" value="F:O-methyltransferase activity"/>
    <property type="evidence" value="ECO:0007669"/>
    <property type="project" value="InterPro"/>
</dbReference>
<dbReference type="InterPro" id="IPR043675">
    <property type="entry name" value="TrmR_methyltr"/>
</dbReference>
<dbReference type="InterPro" id="IPR050362">
    <property type="entry name" value="Cation-dep_OMT"/>
</dbReference>
<dbReference type="InterPro" id="IPR002935">
    <property type="entry name" value="SAM_O-MeTrfase"/>
</dbReference>
<dbReference type="GO" id="GO:0016300">
    <property type="term" value="F:tRNA (uridine) methyltransferase activity"/>
    <property type="evidence" value="ECO:0007669"/>
    <property type="project" value="UniProtKB-UniRule"/>
</dbReference>
<dbReference type="InterPro" id="IPR029063">
    <property type="entry name" value="SAM-dependent_MTases_sf"/>
</dbReference>
<dbReference type="AlphaFoldDB" id="A0A069RBL4"/>
<dbReference type="Gene3D" id="3.40.50.150">
    <property type="entry name" value="Vaccinia Virus protein VP39"/>
    <property type="match status" value="1"/>
</dbReference>
<evidence type="ECO:0000256" key="3">
    <source>
        <dbReference type="ARBA" id="ARBA00022691"/>
    </source>
</evidence>
<proteinExistence type="inferred from homology"/>
<accession>A0A069RBL4</accession>
<keyword evidence="3 4" id="KW-0949">S-adenosyl-L-methionine</keyword>